<keyword evidence="3" id="KW-1185">Reference proteome</keyword>
<dbReference type="ExpressionAtlas" id="A0A2K3E1K3">
    <property type="expression patterns" value="baseline and differential"/>
</dbReference>
<dbReference type="InParanoid" id="A0A2K3E1K3"/>
<feature type="compositionally biased region" description="Pro residues" evidence="1">
    <location>
        <begin position="535"/>
        <end position="544"/>
    </location>
</feature>
<dbReference type="OrthoDB" id="552341at2759"/>
<feature type="region of interest" description="Disordered" evidence="1">
    <location>
        <begin position="509"/>
        <end position="565"/>
    </location>
</feature>
<organism evidence="2 3">
    <name type="scientific">Chlamydomonas reinhardtii</name>
    <name type="common">Chlamydomonas smithii</name>
    <dbReference type="NCBI Taxonomy" id="3055"/>
    <lineage>
        <taxon>Eukaryota</taxon>
        <taxon>Viridiplantae</taxon>
        <taxon>Chlorophyta</taxon>
        <taxon>core chlorophytes</taxon>
        <taxon>Chlorophyceae</taxon>
        <taxon>CS clade</taxon>
        <taxon>Chlamydomonadales</taxon>
        <taxon>Chlamydomonadaceae</taxon>
        <taxon>Chlamydomonas</taxon>
    </lineage>
</organism>
<dbReference type="Gramene" id="PNW86668">
    <property type="protein sequence ID" value="PNW86668"/>
    <property type="gene ID" value="CHLRE_02g095055v5"/>
</dbReference>
<sequence length="1508" mass="159196">MIVFVRDQLVKAFQKRRNSPLKVFGVRLPLASSTLFQSSGQQADERQQNDEQGKRTGRRFANRTTDSLPKREPRPAPAERTDLEDAIKVVQEALANSDLLSELISALPIMTHGRNKSKSAAMVSLVFALPPSAWAGLAGKSRFVAGKTLVDFVDEFQQAEKADVAGWLVDMLEKALPTPAELMVFDWGMDGTAPWTRLHVLGHNSAMLLLLSLLPATIERPEELREGGATLSELVMGAAKEAEEEKYLVDGKSCGGALCTAPVAGPEEVLCETGRGPVCGTAEAGGDVSHCSLPQAATSTAQPARPSRCAAQVSAACTSASSRGEPPPHQPTTTPPAPAVGKDNADAIGSRPPAAAAAAAAAVRQPRDARGDCAAAGVDAASCAATTAAASRDMAHCKAASAGGAQQPVYALRASGPSSSAIYRRCSPGYSAGVGESGNEHCEAQAGQQAESPLAALPLLSPVASSGGSPAGGDAQQPAGRLRNAAAVMAVPAAAVGAAASAAVVDEPEVQQHAAAGSREPTGGAAAQREHDVPEPQPRTPPPNARMTWPSSQAACTPGNTPHTSGMSLLEEEAEHRAHQARYYVTGEAVVSIVFDTVDAVEAEAWQLGKEPDPGLYPKATAVLLLSLVLLQGLKDTSAQRWLAKARTMEELVEQLETWAGSKQLQLDTCLSYVWAGAPDWSSVKAALGGASEGLASRRFDEGSYNAIFKVVGEDKLVLRKPLGGAYRDLLTATYKQGPALLRHLRAACRLHRGNMRSIGVRIMGLLPVVNGHVPDLTTRKALDDLRTTRNVVIAMVMEELTPTDKAAKALALLAQARQAGVWPRSVALAMASGVLCGASGLFEMKLYHEDIKANNMGWTDLTQLGEVTWIDNDDLNQDSAGVVQMHHTTQYTALRKRRCLAAGNAYFRPTAKLLNTMDTTQVQGFKAALVAVLLPEVMLLCASNDCQTFTPRLWTTGAACDGGLGVLYPNQLMSAALAQVLATLLHPMAKKRKALLELVARVRSFSDEMNARAIRLAGSADGGRPCVPSGAEALAHLCSPPQTHVLDQLLHTAVLERWSQEPFEDRTLQPVLNLLYEAAHCTWPAGPINGFMQRLLRLAVLCDTVSVAKRQRPDLLLLRCKANRGRTLLHLLGATGNTEGYLAVLRALDAAGLRAECRQFMSEADRNGDTAVMLAAVHGRLAPIMAHVQFAEARLLEEDVSMYIGSLRHELAVKGWLNGLVKKSALGSLLTILCSLYSGHNDRLSSLLAYVPPALRLPEAVAQGDGPSASSSDGAGGQAAAGGSLAAAHVHLEAAHGLATDAFEAHNSARASRLSSLLLGAHETPDPAAGRVAGLEVKQVLRSALELFTTAAAKMPPPQSKAIAAGGINSMARRMLMIKTAPALGADTLFHGAAAMAGPLEELYGWVTDLYDKEFADACLAVTNEDGRTPVEVLLHCHPMLMSKPGFDSIEFVDHGRAAPEGAELSAIAASLRAFVAARVQDTATAAYCDGPLRMELDKKIKELLAP</sequence>
<evidence type="ECO:0000256" key="1">
    <source>
        <dbReference type="SAM" id="MobiDB-lite"/>
    </source>
</evidence>
<evidence type="ECO:0000313" key="2">
    <source>
        <dbReference type="EMBL" id="PNW86668.1"/>
    </source>
</evidence>
<dbReference type="EMBL" id="CM008963">
    <property type="protein sequence ID" value="PNW86668.1"/>
    <property type="molecule type" value="Genomic_DNA"/>
</dbReference>
<accession>A0A2K3E1K3</accession>
<proteinExistence type="predicted"/>
<dbReference type="PANTHER" id="PTHR43737:SF1">
    <property type="entry name" value="DUF1501 DOMAIN-CONTAINING PROTEIN"/>
    <property type="match status" value="1"/>
</dbReference>
<dbReference type="GeneID" id="5727706"/>
<feature type="region of interest" description="Disordered" evidence="1">
    <location>
        <begin position="37"/>
        <end position="83"/>
    </location>
</feature>
<feature type="region of interest" description="Disordered" evidence="1">
    <location>
        <begin position="460"/>
        <end position="479"/>
    </location>
</feature>
<feature type="compositionally biased region" description="Basic and acidic residues" evidence="1">
    <location>
        <begin position="43"/>
        <end position="54"/>
    </location>
</feature>
<feature type="compositionally biased region" description="Polar residues" evidence="1">
    <location>
        <begin position="549"/>
        <end position="565"/>
    </location>
</feature>
<dbReference type="Proteomes" id="UP000006906">
    <property type="component" value="Chromosome 2"/>
</dbReference>
<dbReference type="PANTHER" id="PTHR43737">
    <property type="entry name" value="BLL7424 PROTEIN"/>
    <property type="match status" value="1"/>
</dbReference>
<feature type="compositionally biased region" description="Pro residues" evidence="1">
    <location>
        <begin position="325"/>
        <end position="338"/>
    </location>
</feature>
<gene>
    <name evidence="2" type="ORF">CHLRE_02g095055v5</name>
</gene>
<dbReference type="RefSeq" id="XP_042927159.1">
    <property type="nucleotide sequence ID" value="XM_043059527.1"/>
</dbReference>
<feature type="region of interest" description="Disordered" evidence="1">
    <location>
        <begin position="318"/>
        <end position="349"/>
    </location>
</feature>
<evidence type="ECO:0000313" key="3">
    <source>
        <dbReference type="Proteomes" id="UP000006906"/>
    </source>
</evidence>
<reference evidence="2 3" key="1">
    <citation type="journal article" date="2007" name="Science">
        <title>The Chlamydomonas genome reveals the evolution of key animal and plant functions.</title>
        <authorList>
            <person name="Merchant S.S."/>
            <person name="Prochnik S.E."/>
            <person name="Vallon O."/>
            <person name="Harris E.H."/>
            <person name="Karpowicz S.J."/>
            <person name="Witman G.B."/>
            <person name="Terry A."/>
            <person name="Salamov A."/>
            <person name="Fritz-Laylin L.K."/>
            <person name="Marechal-Drouard L."/>
            <person name="Marshall W.F."/>
            <person name="Qu L.H."/>
            <person name="Nelson D.R."/>
            <person name="Sanderfoot A.A."/>
            <person name="Spalding M.H."/>
            <person name="Kapitonov V.V."/>
            <person name="Ren Q."/>
            <person name="Ferris P."/>
            <person name="Lindquist E."/>
            <person name="Shapiro H."/>
            <person name="Lucas S.M."/>
            <person name="Grimwood J."/>
            <person name="Schmutz J."/>
            <person name="Cardol P."/>
            <person name="Cerutti H."/>
            <person name="Chanfreau G."/>
            <person name="Chen C.L."/>
            <person name="Cognat V."/>
            <person name="Croft M.T."/>
            <person name="Dent R."/>
            <person name="Dutcher S."/>
            <person name="Fernandez E."/>
            <person name="Fukuzawa H."/>
            <person name="Gonzalez-Ballester D."/>
            <person name="Gonzalez-Halphen D."/>
            <person name="Hallmann A."/>
            <person name="Hanikenne M."/>
            <person name="Hippler M."/>
            <person name="Inwood W."/>
            <person name="Jabbari K."/>
            <person name="Kalanon M."/>
            <person name="Kuras R."/>
            <person name="Lefebvre P.A."/>
            <person name="Lemaire S.D."/>
            <person name="Lobanov A.V."/>
            <person name="Lohr M."/>
            <person name="Manuell A."/>
            <person name="Meier I."/>
            <person name="Mets L."/>
            <person name="Mittag M."/>
            <person name="Mittelmeier T."/>
            <person name="Moroney J.V."/>
            <person name="Moseley J."/>
            <person name="Napoli C."/>
            <person name="Nedelcu A.M."/>
            <person name="Niyogi K."/>
            <person name="Novoselov S.V."/>
            <person name="Paulsen I.T."/>
            <person name="Pazour G."/>
            <person name="Purton S."/>
            <person name="Ral J.P."/>
            <person name="Riano-Pachon D.M."/>
            <person name="Riekhof W."/>
            <person name="Rymarquis L."/>
            <person name="Schroda M."/>
            <person name="Stern D."/>
            <person name="Umen J."/>
            <person name="Willows R."/>
            <person name="Wilson N."/>
            <person name="Zimmer S.L."/>
            <person name="Allmer J."/>
            <person name="Balk J."/>
            <person name="Bisova K."/>
            <person name="Chen C.J."/>
            <person name="Elias M."/>
            <person name="Gendler K."/>
            <person name="Hauser C."/>
            <person name="Lamb M.R."/>
            <person name="Ledford H."/>
            <person name="Long J.C."/>
            <person name="Minagawa J."/>
            <person name="Page M.D."/>
            <person name="Pan J."/>
            <person name="Pootakham W."/>
            <person name="Roje S."/>
            <person name="Rose A."/>
            <person name="Stahlberg E."/>
            <person name="Terauchi A.M."/>
            <person name="Yang P."/>
            <person name="Ball S."/>
            <person name="Bowler C."/>
            <person name="Dieckmann C.L."/>
            <person name="Gladyshev V.N."/>
            <person name="Green P."/>
            <person name="Jorgensen R."/>
            <person name="Mayfield S."/>
            <person name="Mueller-Roeber B."/>
            <person name="Rajamani S."/>
            <person name="Sayre R.T."/>
            <person name="Brokstein P."/>
            <person name="Dubchak I."/>
            <person name="Goodstein D."/>
            <person name="Hornick L."/>
            <person name="Huang Y.W."/>
            <person name="Jhaveri J."/>
            <person name="Luo Y."/>
            <person name="Martinez D."/>
            <person name="Ngau W.C."/>
            <person name="Otillar B."/>
            <person name="Poliakov A."/>
            <person name="Porter A."/>
            <person name="Szajkowski L."/>
            <person name="Werner G."/>
            <person name="Zhou K."/>
            <person name="Grigoriev I.V."/>
            <person name="Rokhsar D.S."/>
            <person name="Grossman A.R."/>
        </authorList>
    </citation>
    <scope>NUCLEOTIDE SEQUENCE [LARGE SCALE GENOMIC DNA]</scope>
    <source>
        <strain evidence="3">CC-503</strain>
    </source>
</reference>
<protein>
    <submittedName>
        <fullName evidence="2">Uncharacterized protein</fullName>
    </submittedName>
</protein>
<feature type="compositionally biased region" description="Basic and acidic residues" evidence="1">
    <location>
        <begin position="68"/>
        <end position="83"/>
    </location>
</feature>
<name>A0A2K3E1K3_CHLRE</name>
<dbReference type="KEGG" id="cre:CHLRE_02g095055v5"/>